<feature type="transmembrane region" description="Helical" evidence="1">
    <location>
        <begin position="229"/>
        <end position="248"/>
    </location>
</feature>
<dbReference type="PANTHER" id="PTHR23526">
    <property type="entry name" value="INTEGRAL MEMBRANE TRANSPORT PROTEIN-RELATED"/>
    <property type="match status" value="1"/>
</dbReference>
<evidence type="ECO:0000313" key="4">
    <source>
        <dbReference type="EMBL" id="QGR21312.1"/>
    </source>
</evidence>
<feature type="transmembrane region" description="Helical" evidence="1">
    <location>
        <begin position="157"/>
        <end position="178"/>
    </location>
</feature>
<evidence type="ECO:0000256" key="1">
    <source>
        <dbReference type="SAM" id="Phobius"/>
    </source>
</evidence>
<accession>A0A650CUI6</accession>
<feature type="transmembrane region" description="Helical" evidence="1">
    <location>
        <begin position="43"/>
        <end position="63"/>
    </location>
</feature>
<dbReference type="InterPro" id="IPR020846">
    <property type="entry name" value="MFS_dom"/>
</dbReference>
<sequence length="381" mass="42371">MVSHYVMKPLRTYIMIRNFALNLSQPFISFVSAASGISGENLAIVSSAGSALPSFIQFVMGFFNLRGKIITFYGTLLAGLLWISLSFIPFGVLFVVVYVLLEASLGISAYGWYLIMERVSNTSRGKILAQYSFYSVIGGMIATLLTGFVVNKDFSEVRYFFFFSGSLFLLSSLISLKFDVDYSKEPLKGLSLNKELSKFLIITFLFDVVWSMAWPLFPLAQVYLFNMNFENIAIINLIANFSTLLLQRKIGELVDKNRKLMMFLGRLALSVFPLAYALSTSVYEIYLANVVAGFTSSVNSTAYLSYIYDNSKDVRKGIGLYNAVSGLGDLIGSSIGAIGVEELEFLGIVLAIKIMMLIVASLRAIASFFYLKIQEVKPVKF</sequence>
<evidence type="ECO:0000313" key="3">
    <source>
        <dbReference type="EMBL" id="MQL56145.1"/>
    </source>
</evidence>
<dbReference type="AlphaFoldDB" id="A0A650CUI6"/>
<feature type="transmembrane region" description="Helical" evidence="1">
    <location>
        <begin position="94"/>
        <end position="115"/>
    </location>
</feature>
<dbReference type="GO" id="GO:0022857">
    <property type="term" value="F:transmembrane transporter activity"/>
    <property type="evidence" value="ECO:0007669"/>
    <property type="project" value="InterPro"/>
</dbReference>
<feature type="transmembrane region" description="Helical" evidence="1">
    <location>
        <begin position="70"/>
        <end position="88"/>
    </location>
</feature>
<feature type="domain" description="Major facilitator superfamily (MFS) profile" evidence="2">
    <location>
        <begin position="1"/>
        <end position="183"/>
    </location>
</feature>
<keyword evidence="1" id="KW-0472">Membrane</keyword>
<dbReference type="Proteomes" id="UP000426328">
    <property type="component" value="Chromosome"/>
</dbReference>
<dbReference type="SUPFAM" id="SSF103473">
    <property type="entry name" value="MFS general substrate transporter"/>
    <property type="match status" value="1"/>
</dbReference>
<dbReference type="InterPro" id="IPR036259">
    <property type="entry name" value="MFS_trans_sf"/>
</dbReference>
<reference evidence="3 6" key="1">
    <citation type="submission" date="2019-10" db="EMBL/GenBank/DDBJ databases">
        <title>Comparative genomics of sulfur disproportionating microorganisms.</title>
        <authorList>
            <person name="Ward L.M."/>
            <person name="Bertran E."/>
            <person name="Johnston D."/>
        </authorList>
    </citation>
    <scope>NUCLEOTIDE SEQUENCE [LARGE SCALE GENOMIC DNA]</scope>
    <source>
        <strain evidence="3 6">DSM 3772</strain>
    </source>
</reference>
<feature type="transmembrane region" description="Helical" evidence="1">
    <location>
        <begin position="127"/>
        <end position="151"/>
    </location>
</feature>
<feature type="transmembrane region" description="Helical" evidence="1">
    <location>
        <begin position="199"/>
        <end position="217"/>
    </location>
</feature>
<reference evidence="4 5" key="2">
    <citation type="submission" date="2019-10" db="EMBL/GenBank/DDBJ databases">
        <title>Genome Sequences from Six Type Strain Members of the Archaeal Family Sulfolobaceae: Acidianus ambivalens, Acidianus infernus, Metallosphaera prunae, Stygiolobus azoricus, Sulfolobus metallicus, and Sulfurisphaera ohwakuensis.</title>
        <authorList>
            <person name="Counts J.A."/>
            <person name="Kelly R.M."/>
        </authorList>
    </citation>
    <scope>NUCLEOTIDE SEQUENCE [LARGE SCALE GENOMIC DNA]</scope>
    <source>
        <strain evidence="4 5">LEI 10</strain>
    </source>
</reference>
<name>A0A650CUI6_ACIAM</name>
<dbReference type="KEGG" id="aamb:D1866_04360"/>
<keyword evidence="5" id="KW-1185">Reference proteome</keyword>
<protein>
    <submittedName>
        <fullName evidence="4">MFS transporter</fullName>
    </submittedName>
</protein>
<feature type="transmembrane region" description="Helical" evidence="1">
    <location>
        <begin position="260"/>
        <end position="279"/>
    </location>
</feature>
<keyword evidence="1" id="KW-0812">Transmembrane</keyword>
<dbReference type="InterPro" id="IPR011701">
    <property type="entry name" value="MFS"/>
</dbReference>
<dbReference type="EMBL" id="WHYS01000002">
    <property type="protein sequence ID" value="MQL56145.1"/>
    <property type="molecule type" value="Genomic_DNA"/>
</dbReference>
<keyword evidence="1" id="KW-1133">Transmembrane helix</keyword>
<dbReference type="PROSITE" id="PS50850">
    <property type="entry name" value="MFS"/>
    <property type="match status" value="1"/>
</dbReference>
<gene>
    <name evidence="4" type="ORF">D1866_04360</name>
    <name evidence="3" type="ORF">GFB69_10465</name>
</gene>
<feature type="transmembrane region" description="Helical" evidence="1">
    <location>
        <begin position="285"/>
        <end position="308"/>
    </location>
</feature>
<feature type="transmembrane region" description="Helical" evidence="1">
    <location>
        <begin position="320"/>
        <end position="339"/>
    </location>
</feature>
<dbReference type="Gene3D" id="1.20.1250.20">
    <property type="entry name" value="MFS general substrate transporter like domains"/>
    <property type="match status" value="2"/>
</dbReference>
<dbReference type="Pfam" id="PF07690">
    <property type="entry name" value="MFS_1"/>
    <property type="match status" value="1"/>
</dbReference>
<feature type="transmembrane region" description="Helical" evidence="1">
    <location>
        <begin position="345"/>
        <end position="371"/>
    </location>
</feature>
<proteinExistence type="predicted"/>
<evidence type="ECO:0000259" key="2">
    <source>
        <dbReference type="PROSITE" id="PS50850"/>
    </source>
</evidence>
<dbReference type="PANTHER" id="PTHR23526:SF2">
    <property type="entry name" value="MAJOR FACILITATOR SUPERFAMILY (MFS) PROFILE DOMAIN-CONTAINING PROTEIN"/>
    <property type="match status" value="1"/>
</dbReference>
<dbReference type="InterPro" id="IPR052528">
    <property type="entry name" value="Sugar_transport-like"/>
</dbReference>
<dbReference type="Proteomes" id="UP000474054">
    <property type="component" value="Unassembled WGS sequence"/>
</dbReference>
<dbReference type="EMBL" id="CP045482">
    <property type="protein sequence ID" value="QGR21312.1"/>
    <property type="molecule type" value="Genomic_DNA"/>
</dbReference>
<evidence type="ECO:0000313" key="6">
    <source>
        <dbReference type="Proteomes" id="UP000474054"/>
    </source>
</evidence>
<evidence type="ECO:0000313" key="5">
    <source>
        <dbReference type="Proteomes" id="UP000426328"/>
    </source>
</evidence>
<organism evidence="4 5">
    <name type="scientific">Acidianus ambivalens</name>
    <name type="common">Desulfurolobus ambivalens</name>
    <dbReference type="NCBI Taxonomy" id="2283"/>
    <lineage>
        <taxon>Archaea</taxon>
        <taxon>Thermoproteota</taxon>
        <taxon>Thermoprotei</taxon>
        <taxon>Sulfolobales</taxon>
        <taxon>Sulfolobaceae</taxon>
        <taxon>Acidianus</taxon>
    </lineage>
</organism>